<protein>
    <submittedName>
        <fullName evidence="1">Pol polyprotein</fullName>
    </submittedName>
</protein>
<keyword evidence="2" id="KW-1185">Reference proteome</keyword>
<dbReference type="HOGENOM" id="CLU_1015976_0_0_1"/>
<organism evidence="1 2">
    <name type="scientific">Vairimorpha apis BRL 01</name>
    <dbReference type="NCBI Taxonomy" id="1037528"/>
    <lineage>
        <taxon>Eukaryota</taxon>
        <taxon>Fungi</taxon>
        <taxon>Fungi incertae sedis</taxon>
        <taxon>Microsporidia</taxon>
        <taxon>Nosematidae</taxon>
        <taxon>Vairimorpha</taxon>
    </lineage>
</organism>
<proteinExistence type="predicted"/>
<dbReference type="AlphaFoldDB" id="T0L5G9"/>
<dbReference type="EMBL" id="KE647367">
    <property type="protein sequence ID" value="EQB59759.1"/>
    <property type="molecule type" value="Genomic_DNA"/>
</dbReference>
<dbReference type="Proteomes" id="UP000053780">
    <property type="component" value="Unassembled WGS sequence"/>
</dbReference>
<gene>
    <name evidence="1" type="ORF">NAPIS_ORF02688</name>
</gene>
<dbReference type="VEuPathDB" id="MicrosporidiaDB:NAPIS_ORF02688"/>
<evidence type="ECO:0000313" key="2">
    <source>
        <dbReference type="Proteomes" id="UP000053780"/>
    </source>
</evidence>
<dbReference type="OrthoDB" id="2187652at2759"/>
<dbReference type="InterPro" id="IPR021109">
    <property type="entry name" value="Peptidase_aspartic_dom_sf"/>
</dbReference>
<dbReference type="Gene3D" id="2.40.70.10">
    <property type="entry name" value="Acid Proteases"/>
    <property type="match status" value="1"/>
</dbReference>
<sequence length="274" mass="32251">MTNKWTDEQMALIYHSLILDQRKEELPKDSFLKLRIAILNILYPVENKRKIMRNLDNTTQIKYSSIKEYKEMIEKRLLEYNHVCKLKKWENLNKFEEVFIKGLGDYTHLELTKLNVINNKVNDIYDYLIQLECELISNGSKIKSQQQTITENPKSETNKKWCSLHKMNYSHDTRNCNTLKDKTKKGALNEAINKNLIIQEISQEIKDVVVEGKIGNERIELIIDTGSKRNYVNINEVERLRLITKECKSIKTVFGNGDVKECKHLVNIKLSFKQ</sequence>
<accession>T0L5G9</accession>
<name>T0L5G9_9MICR</name>
<evidence type="ECO:0000313" key="1">
    <source>
        <dbReference type="EMBL" id="EQB59759.1"/>
    </source>
</evidence>
<reference evidence="1 2" key="1">
    <citation type="journal article" date="2013" name="BMC Genomics">
        <title>Genome sequencing and comparative genomics of honey bee microsporidia, Nosema apis reveal novel insights into host-parasite interactions.</title>
        <authorList>
            <person name="Chen Yp."/>
            <person name="Pettis J.S."/>
            <person name="Zhao Y."/>
            <person name="Liu X."/>
            <person name="Tallon L.J."/>
            <person name="Sadzewicz L.D."/>
            <person name="Li R."/>
            <person name="Zheng H."/>
            <person name="Huang S."/>
            <person name="Zhang X."/>
            <person name="Hamilton M.C."/>
            <person name="Pernal S.F."/>
            <person name="Melathopoulos A.P."/>
            <person name="Yan X."/>
            <person name="Evans J.D."/>
        </authorList>
    </citation>
    <scope>NUCLEOTIDE SEQUENCE [LARGE SCALE GENOMIC DNA]</scope>
    <source>
        <strain evidence="1 2">BRL 01</strain>
    </source>
</reference>